<gene>
    <name evidence="1" type="ORF">J2S23_000222</name>
</gene>
<dbReference type="Proteomes" id="UP001223079">
    <property type="component" value="Unassembled WGS sequence"/>
</dbReference>
<organism evidence="1 2">
    <name type="scientific">Streptococcus moroccensis</name>
    <dbReference type="NCBI Taxonomy" id="1451356"/>
    <lineage>
        <taxon>Bacteria</taxon>
        <taxon>Bacillati</taxon>
        <taxon>Bacillota</taxon>
        <taxon>Bacilli</taxon>
        <taxon>Lactobacillales</taxon>
        <taxon>Streptococcaceae</taxon>
        <taxon>Streptococcus</taxon>
    </lineage>
</organism>
<name>A0ABT9YRF0_9STRE</name>
<reference evidence="1 2" key="1">
    <citation type="submission" date="2023-07" db="EMBL/GenBank/DDBJ databases">
        <title>Genomic Encyclopedia of Type Strains, Phase IV (KMG-IV): sequencing the most valuable type-strain genomes for metagenomic binning, comparative biology and taxonomic classification.</title>
        <authorList>
            <person name="Goeker M."/>
        </authorList>
    </citation>
    <scope>NUCLEOTIDE SEQUENCE [LARGE SCALE GENOMIC DNA]</scope>
    <source>
        <strain evidence="1 2">DSM 105143</strain>
    </source>
</reference>
<comment type="caution">
    <text evidence="1">The sequence shown here is derived from an EMBL/GenBank/DDBJ whole genome shotgun (WGS) entry which is preliminary data.</text>
</comment>
<evidence type="ECO:0000313" key="2">
    <source>
        <dbReference type="Proteomes" id="UP001223079"/>
    </source>
</evidence>
<keyword evidence="2" id="KW-1185">Reference proteome</keyword>
<protein>
    <submittedName>
        <fullName evidence="1">Uncharacterized protein YkwD</fullName>
    </submittedName>
</protein>
<accession>A0ABT9YRF0</accession>
<evidence type="ECO:0000313" key="1">
    <source>
        <dbReference type="EMBL" id="MDQ0221690.1"/>
    </source>
</evidence>
<dbReference type="EMBL" id="JAUSTM010000002">
    <property type="protein sequence ID" value="MDQ0221690.1"/>
    <property type="molecule type" value="Genomic_DNA"/>
</dbReference>
<sequence length="502" mass="55275">MLKRKNDKRRVSCQKRKKLPTLVSKVALMTSVGIASGVSGTVPVLADSSVTEVTYRYDTETGFTATEYTQVVTSLPETVQIFSNENTTQYRSINSKLTDYRTAINGFRFKGYIIGKPKQTQRTAISKATLHLPFIDFLNEKSFEQYGEAEDVRFEIGDQTVSETETKAEYQAKEENYLDNVLQEEKPLQLPQDVSEMTEPEVTQAVVGAPEDSSTYSDDQNVPSNVEQPSVTEAFVVPELETNESDATILVESDSDEALISETSDSTNENNTDLVTNASGDAIETAQLQVSLGDTVRQTASIQVALNQSSVKTKAMTELANLRRDMYQNVNPKFNGTDLRSYLATQGITSAEQYATLFTWNNSLERLAIQRAVETGVHRQIAHLRANGESIFTARDLLSGQSFNSEIIQWGLDIQAALTNANGFAYGEVDALNSANGYANSANGHLHTLLDPAYRSYGFASISHPDFRYGQVTLGLARRTQSIDETGTSLDGTYEITYATGS</sequence>
<proteinExistence type="predicted"/>
<dbReference type="RefSeq" id="WP_307120927.1">
    <property type="nucleotide sequence ID" value="NZ_JAUSTM010000002.1"/>
</dbReference>